<keyword evidence="4" id="KW-1003">Cell membrane</keyword>
<dbReference type="InterPro" id="IPR017871">
    <property type="entry name" value="ABC_transporter-like_CS"/>
</dbReference>
<protein>
    <submittedName>
        <fullName evidence="16">NHLP bacteriocin export ABC transporter permease/ATPase subunit</fullName>
    </submittedName>
</protein>
<dbReference type="SUPFAM" id="SSF90123">
    <property type="entry name" value="ABC transporter transmembrane region"/>
    <property type="match status" value="1"/>
</dbReference>
<dbReference type="EMBL" id="JAAOLE020000001">
    <property type="protein sequence ID" value="NVI44697.1"/>
    <property type="molecule type" value="Genomic_DNA"/>
</dbReference>
<evidence type="ECO:0000313" key="17">
    <source>
        <dbReference type="EMBL" id="WXC77235.1"/>
    </source>
</evidence>
<keyword evidence="3" id="KW-0813">Transport</keyword>
<dbReference type="AlphaFoldDB" id="A0A974A1K5"/>
<reference evidence="16" key="1">
    <citation type="submission" date="2020-06" db="EMBL/GenBank/DDBJ databases">
        <title>Whole Genome Sequence of Bradyrhizobium sp. Strain 1S1.</title>
        <authorList>
            <person name="Bromfield E.S.P."/>
            <person name="Cloutier S."/>
        </authorList>
    </citation>
    <scope>NUCLEOTIDE SEQUENCE [LARGE SCALE GENOMIC DNA]</scope>
    <source>
        <strain evidence="16">1S1</strain>
    </source>
</reference>
<dbReference type="GO" id="GO:0016887">
    <property type="term" value="F:ATP hydrolysis activity"/>
    <property type="evidence" value="ECO:0007669"/>
    <property type="project" value="InterPro"/>
</dbReference>
<dbReference type="EMBL" id="CP147711">
    <property type="protein sequence ID" value="WXC77235.1"/>
    <property type="molecule type" value="Genomic_DNA"/>
</dbReference>
<dbReference type="Pfam" id="PF00005">
    <property type="entry name" value="ABC_tran"/>
    <property type="match status" value="1"/>
</dbReference>
<dbReference type="GO" id="GO:0005524">
    <property type="term" value="F:ATP binding"/>
    <property type="evidence" value="ECO:0007669"/>
    <property type="project" value="UniProtKB-KW"/>
</dbReference>
<dbReference type="SMART" id="SM00382">
    <property type="entry name" value="AAA"/>
    <property type="match status" value="1"/>
</dbReference>
<evidence type="ECO:0000256" key="1">
    <source>
        <dbReference type="ARBA" id="ARBA00004651"/>
    </source>
</evidence>
<evidence type="ECO:0000256" key="12">
    <source>
        <dbReference type="SAM" id="MobiDB-lite"/>
    </source>
</evidence>
<dbReference type="InterPro" id="IPR003439">
    <property type="entry name" value="ABC_transporter-like_ATP-bd"/>
</dbReference>
<keyword evidence="9 13" id="KW-1133">Transmembrane helix</keyword>
<comment type="function">
    <text evidence="11">Involved in beta-(1--&gt;2)glucan export. Transmembrane domains (TMD) form a pore in the inner membrane and the ATP-binding domain (NBD) is responsible for energy generation.</text>
</comment>
<dbReference type="InterPro" id="IPR003593">
    <property type="entry name" value="AAA+_ATPase"/>
</dbReference>
<evidence type="ECO:0000259" key="14">
    <source>
        <dbReference type="PROSITE" id="PS50893"/>
    </source>
</evidence>
<evidence type="ECO:0000313" key="18">
    <source>
        <dbReference type="Proteomes" id="UP001432046"/>
    </source>
</evidence>
<evidence type="ECO:0000256" key="8">
    <source>
        <dbReference type="ARBA" id="ARBA00022840"/>
    </source>
</evidence>
<dbReference type="InterPro" id="IPR036640">
    <property type="entry name" value="ABC1_TM_sf"/>
</dbReference>
<feature type="transmembrane region" description="Helical" evidence="13">
    <location>
        <begin position="455"/>
        <end position="479"/>
    </location>
</feature>
<evidence type="ECO:0000256" key="11">
    <source>
        <dbReference type="ARBA" id="ARBA00024722"/>
    </source>
</evidence>
<accession>A0A974A1K5</accession>
<comment type="subcellular location">
    <subcellularLocation>
        <location evidence="1">Cell membrane</location>
        <topology evidence="1">Multi-pass membrane protein</topology>
    </subcellularLocation>
</comment>
<evidence type="ECO:0000313" key="16">
    <source>
        <dbReference type="EMBL" id="NVI44697.1"/>
    </source>
</evidence>
<feature type="domain" description="ABC transporter" evidence="14">
    <location>
        <begin position="733"/>
        <end position="965"/>
    </location>
</feature>
<dbReference type="Pfam" id="PF00664">
    <property type="entry name" value="ABC_membrane"/>
    <property type="match status" value="1"/>
</dbReference>
<proteinExistence type="inferred from homology"/>
<dbReference type="FunFam" id="3.40.50.300:FF:000299">
    <property type="entry name" value="ABC transporter ATP-binding protein/permease"/>
    <property type="match status" value="1"/>
</dbReference>
<feature type="domain" description="ABC transmembrane type-1" evidence="15">
    <location>
        <begin position="421"/>
        <end position="690"/>
    </location>
</feature>
<dbReference type="InterPro" id="IPR011527">
    <property type="entry name" value="ABC1_TM_dom"/>
</dbReference>
<evidence type="ECO:0000256" key="3">
    <source>
        <dbReference type="ARBA" id="ARBA00022448"/>
    </source>
</evidence>
<dbReference type="PROSITE" id="PS50929">
    <property type="entry name" value="ABC_TM1F"/>
    <property type="match status" value="1"/>
</dbReference>
<dbReference type="SUPFAM" id="SSF52540">
    <property type="entry name" value="P-loop containing nucleoside triphosphate hydrolases"/>
    <property type="match status" value="1"/>
</dbReference>
<keyword evidence="5" id="KW-0762">Sugar transport</keyword>
<dbReference type="GO" id="GO:0015421">
    <property type="term" value="F:ABC-type oligopeptide transporter activity"/>
    <property type="evidence" value="ECO:0007669"/>
    <property type="project" value="TreeGrafter"/>
</dbReference>
<reference evidence="17" key="3">
    <citation type="submission" date="2024-03" db="EMBL/GenBank/DDBJ databases">
        <authorList>
            <person name="Bromfield E.S.P."/>
            <person name="Cloutier S."/>
        </authorList>
    </citation>
    <scope>NUCLEOTIDE SEQUENCE</scope>
    <source>
        <strain evidence="17">5S5</strain>
    </source>
</reference>
<evidence type="ECO:0000256" key="5">
    <source>
        <dbReference type="ARBA" id="ARBA00022597"/>
    </source>
</evidence>
<dbReference type="PROSITE" id="PS50893">
    <property type="entry name" value="ABC_TRANSPORTER_2"/>
    <property type="match status" value="1"/>
</dbReference>
<evidence type="ECO:0000259" key="15">
    <source>
        <dbReference type="PROSITE" id="PS50929"/>
    </source>
</evidence>
<feature type="transmembrane region" description="Helical" evidence="13">
    <location>
        <begin position="418"/>
        <end position="443"/>
    </location>
</feature>
<keyword evidence="7" id="KW-0547">Nucleotide-binding</keyword>
<keyword evidence="6 13" id="KW-0812">Transmembrane</keyword>
<dbReference type="Gene3D" id="1.20.1560.10">
    <property type="entry name" value="ABC transporter type 1, transmembrane domain"/>
    <property type="match status" value="1"/>
</dbReference>
<gene>
    <name evidence="16" type="ORF">HAP48_017435</name>
    <name evidence="17" type="ORF">WDK88_27720</name>
</gene>
<dbReference type="GO" id="GO:0005886">
    <property type="term" value="C:plasma membrane"/>
    <property type="evidence" value="ECO:0007669"/>
    <property type="project" value="UniProtKB-SubCell"/>
</dbReference>
<feature type="transmembrane region" description="Helical" evidence="13">
    <location>
        <begin position="560"/>
        <end position="580"/>
    </location>
</feature>
<reference evidence="17" key="2">
    <citation type="journal article" date="2021" name="Int. J. Syst. Evol. Microbiol.">
        <title>Bradyrhizobium septentrionale sp. nov. (sv. septentrionale) and Bradyrhizobium quebecense sp. nov. (sv. septentrionale) associated with legumes native to Canada possess rearranged symbiosis genes and numerous insertion sequences.</title>
        <authorList>
            <person name="Bromfield E.S.P."/>
            <person name="Cloutier S."/>
        </authorList>
    </citation>
    <scope>NUCLEOTIDE SEQUENCE</scope>
    <source>
        <strain evidence="17">5S5</strain>
    </source>
</reference>
<dbReference type="Proteomes" id="UP001432046">
    <property type="component" value="Chromosome"/>
</dbReference>
<keyword evidence="18" id="KW-1185">Reference proteome</keyword>
<evidence type="ECO:0000256" key="13">
    <source>
        <dbReference type="SAM" id="Phobius"/>
    </source>
</evidence>
<dbReference type="PROSITE" id="PS00211">
    <property type="entry name" value="ABC_TRANSPORTER_1"/>
    <property type="match status" value="1"/>
</dbReference>
<evidence type="ECO:0000256" key="7">
    <source>
        <dbReference type="ARBA" id="ARBA00022741"/>
    </source>
</evidence>
<keyword evidence="10 13" id="KW-0472">Membrane</keyword>
<comment type="similarity">
    <text evidence="2">Belongs to the ABC transporter superfamily.</text>
</comment>
<dbReference type="PANTHER" id="PTHR43394:SF1">
    <property type="entry name" value="ATP-BINDING CASSETTE SUB-FAMILY B MEMBER 10, MITOCHONDRIAL"/>
    <property type="match status" value="1"/>
</dbReference>
<keyword evidence="8" id="KW-0067">ATP-binding</keyword>
<evidence type="ECO:0000256" key="9">
    <source>
        <dbReference type="ARBA" id="ARBA00022989"/>
    </source>
</evidence>
<evidence type="ECO:0000256" key="4">
    <source>
        <dbReference type="ARBA" id="ARBA00022475"/>
    </source>
</evidence>
<dbReference type="PANTHER" id="PTHR43394">
    <property type="entry name" value="ATP-DEPENDENT PERMEASE MDL1, MITOCHONDRIAL"/>
    <property type="match status" value="1"/>
</dbReference>
<dbReference type="InterPro" id="IPR039421">
    <property type="entry name" value="Type_1_exporter"/>
</dbReference>
<sequence>MNRVYQPPALETPPWREGAASRPVGLESHRPLPINDLDLVLHVVRGYVDLFAVKESASGEPSRRHHLFRVEQGAVVFGLPGISDGNGNSVAVIAVGGLETEIVIDHRGRFADRDAIDAWTALVSGVIAASPQGAVVQQAAIGSRYALAAGDILRLSGRRVGWIGIEHGTIGVMEMLAIHGSRECPAPMPPGTWIVAREEATLVVRESTAFPLAEIWAALDRFHTRVMESLCRRIDEETLAEADRLRLRSNLNRLRTRSIVGRLAGIIAAEPGSTQPGAVGASRLLAACREVGAALGISLEAPANMAFDNDDLASAVRIAEASRVRTRRLLLRADWWANSAGPFVAFLGQDRRAVAILPAAGGRHIIVDPGAGTRRELTRATAADLAPEAVMFYRPLPSGALTVRDLLKFGAATVRADFLRIILAALCLGLLALATPLVIKLLIDSVLPRAEVDQLLICAIALIVVTLVTGGFQVMQGIAMLRLESRLDWVLQAAVVDRLLRMPAGFFRNFSVGDLADRTLGVEAVRTIVTGRAIRGCLALVSSAFSFAVMLILDIRLGMLAAALAVLRVALVVAISLVRLSEERESLYQQGWLEGLVLQLLTGVGKLRIANATMQALSIWVERFSRQKRHFIASQRAGNLQKSLEAGFPALATLLIFALAQTTSGARPVHELGTFLAFYAAFGLSLAAVGEWALALGELLVAIPRIERIKPIISTATEISDERKSVGEIGGSIEFANVSFRYGDSGPLILDDVSLSVGTGEYLAIVGPSGSGKSTLFRLLLGFEKPESGVIFVDGKSLETIDVGLLRRDVGVVLQNSSLASGSVYENICGAAQLSIDQAWEIARLAGFDRDLEAMPMGMQTLVAEGVNTLSGGQRQRLLIARALAHRPRLLLMDEATSALDNRSQAIVSDSISRFNLTRIVIAHRLSTVQSADRIVVLDGGKIVQTGSFAELMAQPGLFADFAKRQLI</sequence>
<evidence type="ECO:0000256" key="10">
    <source>
        <dbReference type="ARBA" id="ARBA00023136"/>
    </source>
</evidence>
<evidence type="ECO:0000256" key="6">
    <source>
        <dbReference type="ARBA" id="ARBA00022692"/>
    </source>
</evidence>
<feature type="region of interest" description="Disordered" evidence="12">
    <location>
        <begin position="1"/>
        <end position="22"/>
    </location>
</feature>
<feature type="transmembrane region" description="Helical" evidence="13">
    <location>
        <begin position="676"/>
        <end position="701"/>
    </location>
</feature>
<dbReference type="InterPro" id="IPR027417">
    <property type="entry name" value="P-loop_NTPase"/>
</dbReference>
<name>A0A974A1K5_9BRAD</name>
<dbReference type="NCBIfam" id="TIGR03797">
    <property type="entry name" value="NHLM_micro_ABC2"/>
    <property type="match status" value="1"/>
</dbReference>
<organism evidence="16">
    <name type="scientific">Bradyrhizobium septentrionale</name>
    <dbReference type="NCBI Taxonomy" id="1404411"/>
    <lineage>
        <taxon>Bacteria</taxon>
        <taxon>Pseudomonadati</taxon>
        <taxon>Pseudomonadota</taxon>
        <taxon>Alphaproteobacteria</taxon>
        <taxon>Hyphomicrobiales</taxon>
        <taxon>Nitrobacteraceae</taxon>
        <taxon>Bradyrhizobium</taxon>
    </lineage>
</organism>
<dbReference type="Gene3D" id="3.40.50.300">
    <property type="entry name" value="P-loop containing nucleotide triphosphate hydrolases"/>
    <property type="match status" value="1"/>
</dbReference>
<evidence type="ECO:0000256" key="2">
    <source>
        <dbReference type="ARBA" id="ARBA00005417"/>
    </source>
</evidence>
<dbReference type="InterPro" id="IPR022515">
    <property type="entry name" value="NHPM_micro_ABC2"/>
</dbReference>
<dbReference type="RefSeq" id="WP_166204155.1">
    <property type="nucleotide sequence ID" value="NZ_CP088285.1"/>
</dbReference>